<name>W4LRH3_ENTF1</name>
<dbReference type="Gene3D" id="1.10.10.1550">
    <property type="entry name" value="ROS/MUCR transcriptional regulator protein"/>
    <property type="match status" value="1"/>
</dbReference>
<dbReference type="Pfam" id="PF05443">
    <property type="entry name" value="ROS_MUCR"/>
    <property type="match status" value="1"/>
</dbReference>
<dbReference type="GO" id="GO:0006355">
    <property type="term" value="P:regulation of DNA-templated transcription"/>
    <property type="evidence" value="ECO:0007669"/>
    <property type="project" value="InterPro"/>
</dbReference>
<protein>
    <recommendedName>
        <fullName evidence="5">MucR family transcriptional regulator</fullName>
    </recommendedName>
</protein>
<dbReference type="InterPro" id="IPR008807">
    <property type="entry name" value="ROS_MUCR"/>
</dbReference>
<dbReference type="EMBL" id="AZHW01000323">
    <property type="protein sequence ID" value="ETX00588.1"/>
    <property type="molecule type" value="Genomic_DNA"/>
</dbReference>
<feature type="compositionally biased region" description="Basic residues" evidence="2">
    <location>
        <begin position="165"/>
        <end position="174"/>
    </location>
</feature>
<comment type="similarity">
    <text evidence="1">Belongs to the ros/MucR family.</text>
</comment>
<organism evidence="3 4">
    <name type="scientific">Entotheonella factor</name>
    <dbReference type="NCBI Taxonomy" id="1429438"/>
    <lineage>
        <taxon>Bacteria</taxon>
        <taxon>Pseudomonadati</taxon>
        <taxon>Nitrospinota/Tectimicrobiota group</taxon>
        <taxon>Candidatus Tectimicrobiota</taxon>
        <taxon>Candidatus Entotheonellia</taxon>
        <taxon>Candidatus Entotheonellales</taxon>
        <taxon>Candidatus Entotheonellaceae</taxon>
        <taxon>Candidatus Entotheonella</taxon>
    </lineage>
</organism>
<dbReference type="GO" id="GO:0003677">
    <property type="term" value="F:DNA binding"/>
    <property type="evidence" value="ECO:0007669"/>
    <property type="project" value="InterPro"/>
</dbReference>
<accession>W4LRH3</accession>
<dbReference type="InterPro" id="IPR041920">
    <property type="entry name" value="ROS/MUCR_sf"/>
</dbReference>
<comment type="caution">
    <text evidence="3">The sequence shown here is derived from an EMBL/GenBank/DDBJ whole genome shotgun (WGS) entry which is preliminary data.</text>
</comment>
<proteinExistence type="inferred from homology"/>
<evidence type="ECO:0000256" key="2">
    <source>
        <dbReference type="SAM" id="MobiDB-lite"/>
    </source>
</evidence>
<keyword evidence="4" id="KW-1185">Reference proteome</keyword>
<feature type="compositionally biased region" description="Low complexity" evidence="2">
    <location>
        <begin position="153"/>
        <end position="164"/>
    </location>
</feature>
<feature type="compositionally biased region" description="Polar residues" evidence="2">
    <location>
        <begin position="111"/>
        <end position="121"/>
    </location>
</feature>
<feature type="region of interest" description="Disordered" evidence="2">
    <location>
        <begin position="97"/>
        <end position="174"/>
    </location>
</feature>
<evidence type="ECO:0000313" key="4">
    <source>
        <dbReference type="Proteomes" id="UP000019141"/>
    </source>
</evidence>
<dbReference type="Proteomes" id="UP000019141">
    <property type="component" value="Unassembled WGS sequence"/>
</dbReference>
<evidence type="ECO:0008006" key="5">
    <source>
        <dbReference type="Google" id="ProtNLM"/>
    </source>
</evidence>
<evidence type="ECO:0000313" key="3">
    <source>
        <dbReference type="EMBL" id="ETX00588.1"/>
    </source>
</evidence>
<reference evidence="3 4" key="1">
    <citation type="journal article" date="2014" name="Nature">
        <title>An environmental bacterial taxon with a large and distinct metabolic repertoire.</title>
        <authorList>
            <person name="Wilson M.C."/>
            <person name="Mori T."/>
            <person name="Ruckert C."/>
            <person name="Uria A.R."/>
            <person name="Helf M.J."/>
            <person name="Takada K."/>
            <person name="Gernert C."/>
            <person name="Steffens U.A."/>
            <person name="Heycke N."/>
            <person name="Schmitt S."/>
            <person name="Rinke C."/>
            <person name="Helfrich E.J."/>
            <person name="Brachmann A.O."/>
            <person name="Gurgui C."/>
            <person name="Wakimoto T."/>
            <person name="Kracht M."/>
            <person name="Crusemann M."/>
            <person name="Hentschel U."/>
            <person name="Abe I."/>
            <person name="Matsunaga S."/>
            <person name="Kalinowski J."/>
            <person name="Takeyama H."/>
            <person name="Piel J."/>
        </authorList>
    </citation>
    <scope>NUCLEOTIDE SEQUENCE [LARGE SCALE GENOMIC DNA]</scope>
    <source>
        <strain evidence="4">TSY1</strain>
    </source>
</reference>
<dbReference type="HOGENOM" id="CLU_106247_3_0_7"/>
<dbReference type="GO" id="GO:0008270">
    <property type="term" value="F:zinc ion binding"/>
    <property type="evidence" value="ECO:0007669"/>
    <property type="project" value="InterPro"/>
</dbReference>
<feature type="compositionally biased region" description="Basic and acidic residues" evidence="2">
    <location>
        <begin position="99"/>
        <end position="109"/>
    </location>
</feature>
<sequence>MSQTLLEMTKDLVMAQIQSQQVAPEAMAGVLHSTYETLRNLETAESAGGNGHSEGAAERLENQTPVNWKGSISKHSIRCLECGESFKQLSLRHLSTHGLDPRSYRDKYNIPRSQPLSARNVTTRRRELAQQIRPWELAPSKAQAEPKADSKPMAKAAAKTTAPRSKAKKAVAKV</sequence>
<gene>
    <name evidence="3" type="ORF">ETSY1_10710</name>
</gene>
<dbReference type="AlphaFoldDB" id="W4LRH3"/>
<evidence type="ECO:0000256" key="1">
    <source>
        <dbReference type="ARBA" id="ARBA00007031"/>
    </source>
</evidence>